<proteinExistence type="predicted"/>
<dbReference type="HOGENOM" id="CLU_036902_4_8_9"/>
<sequence length="395" mass="44671">LFYEVQMFYLGIDIGKNTHVASLVDDKKKVIFKAFSFSNSIDGAESLILKLEAFKNELEVGMEATGHYWLSLYSYLVEKNFTVRVINPIQTDGWRQGIEIRKRKTDIIDSLLIADLLRYGDFVETSLSNEDYLSLRNLSRFRSYLISSIGDLKRKTIALLDQVFPEYASSFSNIFGKTSKEILSNFSTPSDFEDINSDDLNTFLESVSKKNYASKKIDELSKKASSSFGINLCLDSFSLQIKMLIEQISFIQNQVSNVENEIEVLLEKLNSPITTIPGIGSVNAATILGEIGDIKRFSNPSKLVAYAGLDARISQSGEYESTYNHMSKRGSPYLRRALFQSALRAEFCDPVFSDYYQKKISEGKHHLVATNAVARKLCHTIFAVLIKDEPYQVQN</sequence>
<dbReference type="Proteomes" id="UP000005984">
    <property type="component" value="Unassembled WGS sequence"/>
</dbReference>
<feature type="non-terminal residue" evidence="4">
    <location>
        <position position="1"/>
    </location>
</feature>
<dbReference type="PANTHER" id="PTHR33055:SF15">
    <property type="entry name" value="TRANSPOSASE-RELATED"/>
    <property type="match status" value="1"/>
</dbReference>
<gene>
    <name evidence="4" type="ORF">HMPREF0072_1179</name>
</gene>
<dbReference type="EMBL" id="ABYO01000200">
    <property type="protein sequence ID" value="EEI86256.1"/>
    <property type="molecule type" value="Genomic_DNA"/>
</dbReference>
<reference evidence="4 5" key="1">
    <citation type="submission" date="2008-10" db="EMBL/GenBank/DDBJ databases">
        <authorList>
            <person name="Qin X."/>
            <person name="Bachman B."/>
            <person name="Battles P."/>
            <person name="Bell A."/>
            <person name="Bess C."/>
            <person name="Bickham C."/>
            <person name="Chaboub L."/>
            <person name="Chen D."/>
            <person name="Coyle M."/>
            <person name="Deiros D.R."/>
            <person name="Dinh H."/>
            <person name="Forbes L."/>
            <person name="Fowler G."/>
            <person name="Francisco L."/>
            <person name="Fu Q."/>
            <person name="Gubbala S."/>
            <person name="Hale W."/>
            <person name="Han Y."/>
            <person name="Hemphill L."/>
            <person name="Highlander S.K."/>
            <person name="Hirani K."/>
            <person name="Hogues M."/>
            <person name="Jackson L."/>
            <person name="Jakkamsetti A."/>
            <person name="Javaid M."/>
            <person name="Jiang H."/>
            <person name="Korchina V."/>
            <person name="Kovar C."/>
            <person name="Lara F."/>
            <person name="Lee S."/>
            <person name="Mata R."/>
            <person name="Mathew T."/>
            <person name="Moen C."/>
            <person name="Morales K."/>
            <person name="Munidasa M."/>
            <person name="Nazareth L."/>
            <person name="Ngo R."/>
            <person name="Nguyen L."/>
            <person name="Okwuonu G."/>
            <person name="Ongeri F."/>
            <person name="Patil S."/>
            <person name="Petrosino J."/>
            <person name="Pham C."/>
            <person name="Pham P."/>
            <person name="Pu L.-L."/>
            <person name="Puazo M."/>
            <person name="Raj R."/>
            <person name="Reid J."/>
            <person name="Rouhana J."/>
            <person name="Saada N."/>
            <person name="Shang Y."/>
            <person name="Simmons D."/>
            <person name="Thornton R."/>
            <person name="Warren J."/>
            <person name="Weissenberger G."/>
            <person name="Zhang J."/>
            <person name="Zhang L."/>
            <person name="Zhou C."/>
            <person name="Zhu D."/>
            <person name="Muzny D."/>
            <person name="Worley K."/>
            <person name="Gibbs R."/>
        </authorList>
    </citation>
    <scope>NUCLEOTIDE SEQUENCE [LARGE SCALE GENOMIC DNA]</scope>
    <source>
        <strain evidence="4 5">ATCC 51172</strain>
    </source>
</reference>
<dbReference type="GO" id="GO:0003677">
    <property type="term" value="F:DNA binding"/>
    <property type="evidence" value="ECO:0007669"/>
    <property type="project" value="InterPro"/>
</dbReference>
<evidence type="ECO:0000313" key="4">
    <source>
        <dbReference type="EMBL" id="EEI86256.1"/>
    </source>
</evidence>
<dbReference type="NCBIfam" id="NF033542">
    <property type="entry name" value="transpos_IS110"/>
    <property type="match status" value="1"/>
</dbReference>
<dbReference type="Pfam" id="PF01548">
    <property type="entry name" value="DEDD_Tnp_IS110"/>
    <property type="match status" value="1"/>
</dbReference>
<evidence type="ECO:0000256" key="1">
    <source>
        <dbReference type="SAM" id="Coils"/>
    </source>
</evidence>
<comment type="caution">
    <text evidence="4">The sequence shown here is derived from an EMBL/GenBank/DDBJ whole genome shotgun (WGS) entry which is preliminary data.</text>
</comment>
<dbReference type="GO" id="GO:0004803">
    <property type="term" value="F:transposase activity"/>
    <property type="evidence" value="ECO:0007669"/>
    <property type="project" value="InterPro"/>
</dbReference>
<evidence type="ECO:0000313" key="5">
    <source>
        <dbReference type="Proteomes" id="UP000005984"/>
    </source>
</evidence>
<dbReference type="InterPro" id="IPR003346">
    <property type="entry name" value="Transposase_20"/>
</dbReference>
<accession>C2BFQ9</accession>
<dbReference type="STRING" id="525254.HMPREF0072_1179"/>
<protein>
    <submittedName>
        <fullName evidence="4">Transposase</fullName>
    </submittedName>
</protein>
<evidence type="ECO:0000259" key="3">
    <source>
        <dbReference type="Pfam" id="PF02371"/>
    </source>
</evidence>
<feature type="domain" description="Transposase IS110-like N-terminal" evidence="2">
    <location>
        <begin position="10"/>
        <end position="165"/>
    </location>
</feature>
<evidence type="ECO:0000259" key="2">
    <source>
        <dbReference type="Pfam" id="PF01548"/>
    </source>
</evidence>
<feature type="domain" description="Transposase IS116/IS110/IS902 C-terminal" evidence="3">
    <location>
        <begin position="273"/>
        <end position="357"/>
    </location>
</feature>
<dbReference type="InterPro" id="IPR047650">
    <property type="entry name" value="Transpos_IS110"/>
</dbReference>
<dbReference type="PANTHER" id="PTHR33055">
    <property type="entry name" value="TRANSPOSASE FOR INSERTION SEQUENCE ELEMENT IS1111A"/>
    <property type="match status" value="1"/>
</dbReference>
<organism evidence="4 5">
    <name type="scientific">Anaerococcus lactolyticus ATCC 51172</name>
    <dbReference type="NCBI Taxonomy" id="525254"/>
    <lineage>
        <taxon>Bacteria</taxon>
        <taxon>Bacillati</taxon>
        <taxon>Bacillota</taxon>
        <taxon>Tissierellia</taxon>
        <taxon>Tissierellales</taxon>
        <taxon>Peptoniphilaceae</taxon>
        <taxon>Anaerococcus</taxon>
    </lineage>
</organism>
<dbReference type="Pfam" id="PF02371">
    <property type="entry name" value="Transposase_20"/>
    <property type="match status" value="1"/>
</dbReference>
<dbReference type="eggNOG" id="COG3547">
    <property type="taxonomic scope" value="Bacteria"/>
</dbReference>
<dbReference type="InterPro" id="IPR002525">
    <property type="entry name" value="Transp_IS110-like_N"/>
</dbReference>
<dbReference type="GO" id="GO:0006313">
    <property type="term" value="P:DNA transposition"/>
    <property type="evidence" value="ECO:0007669"/>
    <property type="project" value="InterPro"/>
</dbReference>
<name>C2BFQ9_9FIRM</name>
<feature type="coiled-coil region" evidence="1">
    <location>
        <begin position="241"/>
        <end position="268"/>
    </location>
</feature>
<dbReference type="AlphaFoldDB" id="C2BFQ9"/>
<keyword evidence="5" id="KW-1185">Reference proteome</keyword>
<keyword evidence="1" id="KW-0175">Coiled coil</keyword>